<evidence type="ECO:0000313" key="5">
    <source>
        <dbReference type="Proteomes" id="UP001497444"/>
    </source>
</evidence>
<evidence type="ECO:0000259" key="2">
    <source>
        <dbReference type="PROSITE" id="PS50090"/>
    </source>
</evidence>
<dbReference type="InterPro" id="IPR001005">
    <property type="entry name" value="SANT/Myb"/>
</dbReference>
<organism evidence="4 5">
    <name type="scientific">Sphagnum jensenii</name>
    <dbReference type="NCBI Taxonomy" id="128206"/>
    <lineage>
        <taxon>Eukaryota</taxon>
        <taxon>Viridiplantae</taxon>
        <taxon>Streptophyta</taxon>
        <taxon>Embryophyta</taxon>
        <taxon>Bryophyta</taxon>
        <taxon>Sphagnophytina</taxon>
        <taxon>Sphagnopsida</taxon>
        <taxon>Sphagnales</taxon>
        <taxon>Sphagnaceae</taxon>
        <taxon>Sphagnum</taxon>
    </lineage>
</organism>
<feature type="compositionally biased region" description="Basic and acidic residues" evidence="1">
    <location>
        <begin position="165"/>
        <end position="179"/>
    </location>
</feature>
<dbReference type="CDD" id="cd00167">
    <property type="entry name" value="SANT"/>
    <property type="match status" value="2"/>
</dbReference>
<dbReference type="SUPFAM" id="SSF46689">
    <property type="entry name" value="Homeodomain-like"/>
    <property type="match status" value="1"/>
</dbReference>
<dbReference type="Proteomes" id="UP001497444">
    <property type="component" value="Chromosome 1"/>
</dbReference>
<feature type="region of interest" description="Disordered" evidence="1">
    <location>
        <begin position="1"/>
        <end position="27"/>
    </location>
</feature>
<feature type="domain" description="Myb-like" evidence="2">
    <location>
        <begin position="27"/>
        <end position="78"/>
    </location>
</feature>
<dbReference type="PANTHER" id="PTHR45614">
    <property type="entry name" value="MYB PROTEIN-RELATED"/>
    <property type="match status" value="1"/>
</dbReference>
<evidence type="ECO:0000259" key="3">
    <source>
        <dbReference type="PROSITE" id="PS51294"/>
    </source>
</evidence>
<name>A0ABP0VQ73_9BRYO</name>
<dbReference type="PANTHER" id="PTHR45614:SF25">
    <property type="entry name" value="MYB PROTEIN"/>
    <property type="match status" value="1"/>
</dbReference>
<dbReference type="Gene3D" id="1.10.10.60">
    <property type="entry name" value="Homeodomain-like"/>
    <property type="match status" value="2"/>
</dbReference>
<evidence type="ECO:0000313" key="4">
    <source>
        <dbReference type="EMBL" id="CAK9256081.1"/>
    </source>
</evidence>
<feature type="region of interest" description="Disordered" evidence="1">
    <location>
        <begin position="215"/>
        <end position="237"/>
    </location>
</feature>
<dbReference type="SMART" id="SM00717">
    <property type="entry name" value="SANT"/>
    <property type="match status" value="2"/>
</dbReference>
<dbReference type="Pfam" id="PF00249">
    <property type="entry name" value="Myb_DNA-binding"/>
    <property type="match status" value="2"/>
</dbReference>
<accession>A0ABP0VQ73</accession>
<reference evidence="4 5" key="1">
    <citation type="submission" date="2024-02" db="EMBL/GenBank/DDBJ databases">
        <authorList>
            <consortium name="ELIXIR-Norway"/>
            <consortium name="Elixir Norway"/>
        </authorList>
    </citation>
    <scope>NUCLEOTIDE SEQUENCE [LARGE SCALE GENOMIC DNA]</scope>
</reference>
<evidence type="ECO:0000256" key="1">
    <source>
        <dbReference type="SAM" id="MobiDB-lite"/>
    </source>
</evidence>
<feature type="domain" description="Myb-like" evidence="2">
    <location>
        <begin position="79"/>
        <end position="129"/>
    </location>
</feature>
<gene>
    <name evidence="4" type="ORF">CSSPJE1EN1_LOCUS1559</name>
</gene>
<protein>
    <submittedName>
        <fullName evidence="4">Uncharacterized protein</fullName>
    </submittedName>
</protein>
<feature type="compositionally biased region" description="Basic and acidic residues" evidence="1">
    <location>
        <begin position="136"/>
        <end position="156"/>
    </location>
</feature>
<feature type="compositionally biased region" description="Basic and acidic residues" evidence="1">
    <location>
        <begin position="215"/>
        <end position="229"/>
    </location>
</feature>
<feature type="compositionally biased region" description="Low complexity" evidence="1">
    <location>
        <begin position="1"/>
        <end position="12"/>
    </location>
</feature>
<feature type="domain" description="HTH myb-type" evidence="3">
    <location>
        <begin position="29"/>
        <end position="78"/>
    </location>
</feature>
<dbReference type="InterPro" id="IPR050560">
    <property type="entry name" value="MYB_TF"/>
</dbReference>
<feature type="region of interest" description="Disordered" evidence="1">
    <location>
        <begin position="136"/>
        <end position="182"/>
    </location>
</feature>
<feature type="domain" description="HTH myb-type" evidence="3">
    <location>
        <begin position="79"/>
        <end position="133"/>
    </location>
</feature>
<dbReference type="InterPro" id="IPR017930">
    <property type="entry name" value="Myb_dom"/>
</dbReference>
<dbReference type="PROSITE" id="PS51294">
    <property type="entry name" value="HTH_MYB"/>
    <property type="match status" value="2"/>
</dbReference>
<dbReference type="InterPro" id="IPR009057">
    <property type="entry name" value="Homeodomain-like_sf"/>
</dbReference>
<dbReference type="EMBL" id="OZ020096">
    <property type="protein sequence ID" value="CAK9256081.1"/>
    <property type="molecule type" value="Genomic_DNA"/>
</dbReference>
<sequence>MKAAAGQGVQQQQGGGGGGGGGGTVVVDDRIKGPWSPEEDVVLNRLVEKFGARNWSLIARGIPGRSGKSCRLRWCNQLNPGVKRKPFTVDEDRAIVAAHAIHGNKWASIARMLPGRTDNAIKNHWNSTLRRKYLGDDQGRIKEGSSDGSDKGKEEGSDTEPTQAGHEENDIGDDSSRENDGDELGVSLEERQHSWPSLEQLSVAEANKDAEMLVDSSRDGRELDVRDAENETVQPAAAVKASDSKVIRPVPWPSAFSTYAARKVAGNCGGPSRPETCAIGYAAAGTGCFSEPAGSRNSKDDDSLLGSKTVSSFMHPLWTWKTPEVPSHCGRGCCFPQAYGMAPSDNSVSPKSLLMGPDYVDFVEDPISSRGTPVNLTGLLRASENRGTTTSELLSSAIHAVVAQMMVPMLQTGQQPPTSFGNFCTGLGTDTTSEQGSQLVGMMHDIIAREISTYTIAALQASKPLNEQNPPP</sequence>
<dbReference type="PROSITE" id="PS50090">
    <property type="entry name" value="MYB_LIKE"/>
    <property type="match status" value="2"/>
</dbReference>
<proteinExistence type="predicted"/>
<feature type="compositionally biased region" description="Gly residues" evidence="1">
    <location>
        <begin position="13"/>
        <end position="24"/>
    </location>
</feature>
<keyword evidence="5" id="KW-1185">Reference proteome</keyword>